<dbReference type="AlphaFoldDB" id="A0A426X183"/>
<name>A0A426X183_ENSVE</name>
<feature type="non-terminal residue" evidence="2">
    <location>
        <position position="133"/>
    </location>
</feature>
<reference evidence="2 3" key="1">
    <citation type="journal article" date="2014" name="Agronomy (Basel)">
        <title>A Draft Genome Sequence for Ensete ventricosum, the Drought-Tolerant Tree Against Hunger.</title>
        <authorList>
            <person name="Harrison J."/>
            <person name="Moore K.A."/>
            <person name="Paszkiewicz K."/>
            <person name="Jones T."/>
            <person name="Grant M."/>
            <person name="Ambacheew D."/>
            <person name="Muzemil S."/>
            <person name="Studholme D.J."/>
        </authorList>
    </citation>
    <scope>NUCLEOTIDE SEQUENCE [LARGE SCALE GENOMIC DNA]</scope>
</reference>
<dbReference type="EMBL" id="AMZH03029589">
    <property type="protein sequence ID" value="RRT33227.1"/>
    <property type="molecule type" value="Genomic_DNA"/>
</dbReference>
<organism evidence="2 3">
    <name type="scientific">Ensete ventricosum</name>
    <name type="common">Abyssinian banana</name>
    <name type="synonym">Musa ensete</name>
    <dbReference type="NCBI Taxonomy" id="4639"/>
    <lineage>
        <taxon>Eukaryota</taxon>
        <taxon>Viridiplantae</taxon>
        <taxon>Streptophyta</taxon>
        <taxon>Embryophyta</taxon>
        <taxon>Tracheophyta</taxon>
        <taxon>Spermatophyta</taxon>
        <taxon>Magnoliopsida</taxon>
        <taxon>Liliopsida</taxon>
        <taxon>Zingiberales</taxon>
        <taxon>Musaceae</taxon>
        <taxon>Ensete</taxon>
    </lineage>
</organism>
<evidence type="ECO:0000256" key="1">
    <source>
        <dbReference type="SAM" id="MobiDB-lite"/>
    </source>
</evidence>
<protein>
    <submittedName>
        <fullName evidence="2">Uncharacterized protein</fullName>
    </submittedName>
</protein>
<comment type="caution">
    <text evidence="2">The sequence shown here is derived from an EMBL/GenBank/DDBJ whole genome shotgun (WGS) entry which is preliminary data.</text>
</comment>
<gene>
    <name evidence="2" type="ORF">B296_00043722</name>
</gene>
<feature type="region of interest" description="Disordered" evidence="1">
    <location>
        <begin position="88"/>
        <end position="107"/>
    </location>
</feature>
<sequence>MMHPLRFPNSGIRAKVFVRKIGFKLHVMRLLRIRLFYAYVVAIGSISRCCLRRRGGHLRDVCMQRWLATARPHAGAAVHDLATYKGRSAAARARPQGGGARPWPDHSGSCRGWPAAARRLQGAVATRSHAAGA</sequence>
<proteinExistence type="predicted"/>
<dbReference type="Proteomes" id="UP000287651">
    <property type="component" value="Unassembled WGS sequence"/>
</dbReference>
<evidence type="ECO:0000313" key="3">
    <source>
        <dbReference type="Proteomes" id="UP000287651"/>
    </source>
</evidence>
<accession>A0A426X183</accession>
<evidence type="ECO:0000313" key="2">
    <source>
        <dbReference type="EMBL" id="RRT33227.1"/>
    </source>
</evidence>